<name>A0A4Z1HZQ1_9HELO</name>
<dbReference type="CDD" id="cd09917">
    <property type="entry name" value="F-box_SF"/>
    <property type="match status" value="1"/>
</dbReference>
<gene>
    <name evidence="2" type="ORF">BCON_0104g00280</name>
</gene>
<dbReference type="EMBL" id="PQXN01000104">
    <property type="protein sequence ID" value="TGO54631.1"/>
    <property type="molecule type" value="Genomic_DNA"/>
</dbReference>
<dbReference type="Proteomes" id="UP000297527">
    <property type="component" value="Unassembled WGS sequence"/>
</dbReference>
<keyword evidence="3" id="KW-1185">Reference proteome</keyword>
<protein>
    <recommendedName>
        <fullName evidence="1">F-box domain-containing protein</fullName>
    </recommendedName>
</protein>
<dbReference type="OrthoDB" id="3524107at2759"/>
<dbReference type="Pfam" id="PF12937">
    <property type="entry name" value="F-box-like"/>
    <property type="match status" value="1"/>
</dbReference>
<proteinExistence type="predicted"/>
<organism evidence="2 3">
    <name type="scientific">Botryotinia convoluta</name>
    <dbReference type="NCBI Taxonomy" id="54673"/>
    <lineage>
        <taxon>Eukaryota</taxon>
        <taxon>Fungi</taxon>
        <taxon>Dikarya</taxon>
        <taxon>Ascomycota</taxon>
        <taxon>Pezizomycotina</taxon>
        <taxon>Leotiomycetes</taxon>
        <taxon>Helotiales</taxon>
        <taxon>Sclerotiniaceae</taxon>
        <taxon>Botryotinia</taxon>
    </lineage>
</organism>
<dbReference type="SUPFAM" id="SSF81383">
    <property type="entry name" value="F-box domain"/>
    <property type="match status" value="1"/>
</dbReference>
<dbReference type="AlphaFoldDB" id="A0A4Z1HZQ1"/>
<reference evidence="2 3" key="1">
    <citation type="submission" date="2017-12" db="EMBL/GenBank/DDBJ databases">
        <title>Comparative genomics of Botrytis spp.</title>
        <authorList>
            <person name="Valero-Jimenez C.A."/>
            <person name="Tapia P."/>
            <person name="Veloso J."/>
            <person name="Silva-Moreno E."/>
            <person name="Staats M."/>
            <person name="Valdes J.H."/>
            <person name="Van Kan J.A.L."/>
        </authorList>
    </citation>
    <scope>NUCLEOTIDE SEQUENCE [LARGE SCALE GENOMIC DNA]</scope>
    <source>
        <strain evidence="2 3">MUCL11595</strain>
    </source>
</reference>
<evidence type="ECO:0000259" key="1">
    <source>
        <dbReference type="Pfam" id="PF12937"/>
    </source>
</evidence>
<evidence type="ECO:0000313" key="2">
    <source>
        <dbReference type="EMBL" id="TGO54631.1"/>
    </source>
</evidence>
<evidence type="ECO:0000313" key="3">
    <source>
        <dbReference type="Proteomes" id="UP000297527"/>
    </source>
</evidence>
<dbReference type="InterPro" id="IPR001810">
    <property type="entry name" value="F-box_dom"/>
</dbReference>
<sequence>MESPENADQVNGGELISKSTRSTDIQTFGIDSIIERQDGVSSSDCCVDDAIETKIRQVTIDDLPHDILMNIFDELTLCMIACLGLTCRRFYTSCKIYHPKPFSLALYVDQKCNQDLSVAFCNPLGCSYFSDKATFIPMYKTVRGWYQDAPLQIIRKEWYPGHGKHLADLIENWQGLRHYRKTWLDIGRYPYTFFLSRYLLISAYNPSNENCKAKLALQDRYRDHLLHLPLYGDPRALLYSGLYRQWRGRPRSALPNPRQMEPRAWFLEAKEIISRDRYNHVRKGRWVFHWRDYTVGKGSGDWPDQEISDLFSGWRAMSGL</sequence>
<dbReference type="InterPro" id="IPR036047">
    <property type="entry name" value="F-box-like_dom_sf"/>
</dbReference>
<accession>A0A4Z1HZQ1</accession>
<comment type="caution">
    <text evidence="2">The sequence shown here is derived from an EMBL/GenBank/DDBJ whole genome shotgun (WGS) entry which is preliminary data.</text>
</comment>
<feature type="domain" description="F-box" evidence="1">
    <location>
        <begin position="60"/>
        <end position="94"/>
    </location>
</feature>